<proteinExistence type="evidence at transcript level"/>
<sequence>MASKSVTVERKLMDYITKKYRKPPHEIIASPQFNWVPEKVEQRRKTEKRLFQILNQLPHWGIGRLFVSISQPLNFWKVTRVSVDHESSEMDCGYAWGILTEDGYSVGYEKEMPFVNESCWRLIPKHEESRFLNYRPKSKTTHEVPLYIPVPPLLAVMDKEAHPEMETDDKEPMVRLLIERNKKKSGRQRHPDGTLV</sequence>
<dbReference type="Pfam" id="PF16053">
    <property type="entry name" value="MRP-S34"/>
    <property type="match status" value="1"/>
</dbReference>
<dbReference type="PANTHER" id="PTHR28589:SF1">
    <property type="entry name" value="SMALL RIBOSOMAL SUBUNIT PROTEIN MS34"/>
    <property type="match status" value="1"/>
</dbReference>
<keyword evidence="1" id="KW-0689">Ribosomal protein</keyword>
<dbReference type="AlphaFoldDB" id="A0A6F9DLZ6"/>
<dbReference type="GO" id="GO:0005840">
    <property type="term" value="C:ribosome"/>
    <property type="evidence" value="ECO:0007669"/>
    <property type="project" value="UniProtKB-KW"/>
</dbReference>
<gene>
    <name evidence="1" type="primary">Mrps34</name>
</gene>
<reference evidence="1" key="1">
    <citation type="submission" date="2020-04" db="EMBL/GenBank/DDBJ databases">
        <authorList>
            <person name="Neveu A P."/>
        </authorList>
    </citation>
    <scope>NUCLEOTIDE SEQUENCE</scope>
    <source>
        <tissue evidence="1">Whole embryo</tissue>
    </source>
</reference>
<name>A0A6F9DLZ6_9ASCI</name>
<dbReference type="EMBL" id="LR788146">
    <property type="protein sequence ID" value="CAB3264008.1"/>
    <property type="molecule type" value="mRNA"/>
</dbReference>
<dbReference type="GO" id="GO:0003735">
    <property type="term" value="F:structural constituent of ribosome"/>
    <property type="evidence" value="ECO:0007669"/>
    <property type="project" value="InterPro"/>
</dbReference>
<dbReference type="InterPro" id="IPR032053">
    <property type="entry name" value="Ribosomal_mS34"/>
</dbReference>
<protein>
    <submittedName>
        <fullName evidence="1">28S ribosomal protein S34, mitochondrial-like</fullName>
    </submittedName>
</protein>
<accession>A0A6F9DLZ6</accession>
<evidence type="ECO:0000313" key="1">
    <source>
        <dbReference type="EMBL" id="CAB3264008.1"/>
    </source>
</evidence>
<organism evidence="1">
    <name type="scientific">Phallusia mammillata</name>
    <dbReference type="NCBI Taxonomy" id="59560"/>
    <lineage>
        <taxon>Eukaryota</taxon>
        <taxon>Metazoa</taxon>
        <taxon>Chordata</taxon>
        <taxon>Tunicata</taxon>
        <taxon>Ascidiacea</taxon>
        <taxon>Phlebobranchia</taxon>
        <taxon>Ascidiidae</taxon>
        <taxon>Phallusia</taxon>
    </lineage>
</organism>
<dbReference type="GO" id="GO:0005739">
    <property type="term" value="C:mitochondrion"/>
    <property type="evidence" value="ECO:0007669"/>
    <property type="project" value="InterPro"/>
</dbReference>
<dbReference type="PANTHER" id="PTHR28589">
    <property type="entry name" value="28S RIBOSOMAL PROTEIN S34, MITOCHONDRIAL"/>
    <property type="match status" value="1"/>
</dbReference>
<keyword evidence="1" id="KW-0687">Ribonucleoprotein</keyword>